<dbReference type="Gene3D" id="4.10.1240.10">
    <property type="entry name" value="GPCR, family 2, extracellular hormone receptor domain"/>
    <property type="match status" value="1"/>
</dbReference>
<keyword evidence="6" id="KW-0297">G-protein coupled receptor</keyword>
<dbReference type="PROSITE" id="PS00650">
    <property type="entry name" value="G_PROTEIN_RECEP_F2_2"/>
    <property type="match status" value="1"/>
</dbReference>
<evidence type="ECO:0000256" key="6">
    <source>
        <dbReference type="ARBA" id="ARBA00023040"/>
    </source>
</evidence>
<feature type="transmembrane region" description="Helical" evidence="12">
    <location>
        <begin position="304"/>
        <end position="331"/>
    </location>
</feature>
<dbReference type="InterPro" id="IPR036445">
    <property type="entry name" value="GPCR_2_extracell_dom_sf"/>
</dbReference>
<evidence type="ECO:0000256" key="2">
    <source>
        <dbReference type="ARBA" id="ARBA00005314"/>
    </source>
</evidence>
<dbReference type="AlphaFoldDB" id="A0A915DXL4"/>
<accession>A0A915DXL4</accession>
<dbReference type="GO" id="GO:0007188">
    <property type="term" value="P:adenylate cyclase-modulating G protein-coupled receptor signaling pathway"/>
    <property type="evidence" value="ECO:0007669"/>
    <property type="project" value="TreeGrafter"/>
</dbReference>
<dbReference type="InterPro" id="IPR000832">
    <property type="entry name" value="GPCR_2_secretin-like"/>
</dbReference>
<keyword evidence="8" id="KW-0675">Receptor</keyword>
<evidence type="ECO:0000256" key="3">
    <source>
        <dbReference type="ARBA" id="ARBA00022475"/>
    </source>
</evidence>
<dbReference type="PRINTS" id="PR00249">
    <property type="entry name" value="GPCRSECRETIN"/>
</dbReference>
<evidence type="ECO:0000313" key="16">
    <source>
        <dbReference type="WBParaSite" id="jg24538"/>
    </source>
</evidence>
<evidence type="ECO:0000256" key="12">
    <source>
        <dbReference type="SAM" id="Phobius"/>
    </source>
</evidence>
<protein>
    <submittedName>
        <fullName evidence="16">Uncharacterized protein</fullName>
    </submittedName>
</protein>
<evidence type="ECO:0000313" key="15">
    <source>
        <dbReference type="Proteomes" id="UP000887574"/>
    </source>
</evidence>
<dbReference type="GO" id="GO:0007166">
    <property type="term" value="P:cell surface receptor signaling pathway"/>
    <property type="evidence" value="ECO:0007669"/>
    <property type="project" value="InterPro"/>
</dbReference>
<feature type="region of interest" description="Disordered" evidence="11">
    <location>
        <begin position="638"/>
        <end position="658"/>
    </location>
</feature>
<feature type="transmembrane region" description="Helical" evidence="12">
    <location>
        <begin position="422"/>
        <end position="441"/>
    </location>
</feature>
<dbReference type="SUPFAM" id="SSF111418">
    <property type="entry name" value="Hormone receptor domain"/>
    <property type="match status" value="1"/>
</dbReference>
<dbReference type="InterPro" id="IPR001879">
    <property type="entry name" value="GPCR_2_extracellular_dom"/>
</dbReference>
<dbReference type="GO" id="GO:0005886">
    <property type="term" value="C:plasma membrane"/>
    <property type="evidence" value="ECO:0007669"/>
    <property type="project" value="UniProtKB-SubCell"/>
</dbReference>
<dbReference type="SMART" id="SM00008">
    <property type="entry name" value="HormR"/>
    <property type="match status" value="1"/>
</dbReference>
<feature type="domain" description="G-protein coupled receptors family 2 profile 1" evidence="13">
    <location>
        <begin position="224"/>
        <end position="298"/>
    </location>
</feature>
<keyword evidence="3" id="KW-1003">Cell membrane</keyword>
<evidence type="ECO:0000256" key="11">
    <source>
        <dbReference type="SAM" id="MobiDB-lite"/>
    </source>
</evidence>
<feature type="transmembrane region" description="Helical" evidence="12">
    <location>
        <begin position="389"/>
        <end position="410"/>
    </location>
</feature>
<dbReference type="PROSITE" id="PS50227">
    <property type="entry name" value="G_PROTEIN_RECEP_F2_3"/>
    <property type="match status" value="1"/>
</dbReference>
<evidence type="ECO:0000259" key="13">
    <source>
        <dbReference type="PROSITE" id="PS50227"/>
    </source>
</evidence>
<feature type="domain" description="G-protein coupled receptors family 2 profile 2" evidence="14">
    <location>
        <begin position="303"/>
        <end position="554"/>
    </location>
</feature>
<evidence type="ECO:0000256" key="4">
    <source>
        <dbReference type="ARBA" id="ARBA00022692"/>
    </source>
</evidence>
<dbReference type="PROSITE" id="PS50261">
    <property type="entry name" value="G_PROTEIN_RECEP_F2_4"/>
    <property type="match status" value="1"/>
</dbReference>
<organism evidence="15 16">
    <name type="scientific">Ditylenchus dipsaci</name>
    <dbReference type="NCBI Taxonomy" id="166011"/>
    <lineage>
        <taxon>Eukaryota</taxon>
        <taxon>Metazoa</taxon>
        <taxon>Ecdysozoa</taxon>
        <taxon>Nematoda</taxon>
        <taxon>Chromadorea</taxon>
        <taxon>Rhabditida</taxon>
        <taxon>Tylenchina</taxon>
        <taxon>Tylenchomorpha</taxon>
        <taxon>Sphaerularioidea</taxon>
        <taxon>Anguinidae</taxon>
        <taxon>Anguininae</taxon>
        <taxon>Ditylenchus</taxon>
    </lineage>
</organism>
<reference evidence="16" key="1">
    <citation type="submission" date="2022-11" db="UniProtKB">
        <authorList>
            <consortium name="WormBaseParasite"/>
        </authorList>
    </citation>
    <scope>IDENTIFICATION</scope>
</reference>
<keyword evidence="9" id="KW-0325">Glycoprotein</keyword>
<evidence type="ECO:0000256" key="7">
    <source>
        <dbReference type="ARBA" id="ARBA00023136"/>
    </source>
</evidence>
<comment type="similarity">
    <text evidence="2">Belongs to the G-protein coupled receptor 2 family.</text>
</comment>
<dbReference type="InterPro" id="IPR050332">
    <property type="entry name" value="GPCR_2"/>
</dbReference>
<feature type="transmembrane region" description="Helical" evidence="12">
    <location>
        <begin position="464"/>
        <end position="487"/>
    </location>
</feature>
<comment type="subcellular location">
    <subcellularLocation>
        <location evidence="1">Cell membrane</location>
        <topology evidence="1">Multi-pass membrane protein</topology>
    </subcellularLocation>
</comment>
<keyword evidence="4 12" id="KW-0812">Transmembrane</keyword>
<sequence>MLMENTLEYFSSAASSASCRFSGSGGQLLPPSLFRSVACAHCLFYIYFVTPPYSQNYETQFCGASGLLICDREDSRRGMANPINDQSLDMDLDSFADSVIQGGKNCSCDHSPEKIYNLPEFAINGNMSKSIEELELRPNLPPDFVIIVRQCCEAAAKCCLKVLQADDQSLSMVDLQGQEVAHNGEENWWPFLSADVQIEGDNEGSTASNHDFFVPRSDSSTKTCPATWDGWQCFEKSKPGVVSAKCPNYIFGDRLRNDVDGVNTVKKECLTSGQWYAVQRGGDETAEWTDYSGCLVNSAHTLKLFAGLIAFSITVIAIIPAIIVISLHRSLRKQAVFIIHRQLLYSFLFSGFFYIFNCLFFAVDGAPGDHLFFINHISCRLLFTVQLRYFRLSTFSWMLGEGVYLYRLLMCTFSSGVESLRPYFISCWGLPFLITLVYSLLRQKFDNEECWITPTKIWWIEWTIIGPCLLALSINLLLMLVVLCVLFKKLRCNTSMEPAQYTKAFRAVFMLVPVFGLHFLITIYRIQSYAHQILNLVLDGLQGFVVAMIVCYTNRTVLECIRMWLQQRREERKLRRQSEDHRMKFKRSIMERNSETVALGGVESGTCKPVVSSKNMAQMSPISRRHNWKAKRNDFFKMSTKSNNKDNDNNNGSSTPMTPLQLYLQHHLRLNSNSK</sequence>
<dbReference type="InterPro" id="IPR017981">
    <property type="entry name" value="GPCR_2-like_7TM"/>
</dbReference>
<dbReference type="Pfam" id="PF00002">
    <property type="entry name" value="7tm_2"/>
    <property type="match status" value="1"/>
</dbReference>
<keyword evidence="7 12" id="KW-0472">Membrane</keyword>
<dbReference type="PROSITE" id="PS00649">
    <property type="entry name" value="G_PROTEIN_RECEP_F2_1"/>
    <property type="match status" value="1"/>
</dbReference>
<evidence type="ECO:0000256" key="1">
    <source>
        <dbReference type="ARBA" id="ARBA00004651"/>
    </source>
</evidence>
<dbReference type="Pfam" id="PF02793">
    <property type="entry name" value="HRM"/>
    <property type="match status" value="1"/>
</dbReference>
<name>A0A915DXL4_9BILA</name>
<evidence type="ECO:0000256" key="10">
    <source>
        <dbReference type="ARBA" id="ARBA00023224"/>
    </source>
</evidence>
<keyword evidence="15" id="KW-1185">Reference proteome</keyword>
<evidence type="ECO:0000256" key="9">
    <source>
        <dbReference type="ARBA" id="ARBA00023180"/>
    </source>
</evidence>
<evidence type="ECO:0000256" key="5">
    <source>
        <dbReference type="ARBA" id="ARBA00022989"/>
    </source>
</evidence>
<dbReference type="Proteomes" id="UP000887574">
    <property type="component" value="Unplaced"/>
</dbReference>
<dbReference type="Gene3D" id="1.20.1070.10">
    <property type="entry name" value="Rhodopsin 7-helix transmembrane proteins"/>
    <property type="match status" value="1"/>
</dbReference>
<dbReference type="InterPro" id="IPR017983">
    <property type="entry name" value="GPCR_2_secretin-like_CS"/>
</dbReference>
<dbReference type="GO" id="GO:0008528">
    <property type="term" value="F:G protein-coupled peptide receptor activity"/>
    <property type="evidence" value="ECO:0007669"/>
    <property type="project" value="TreeGrafter"/>
</dbReference>
<keyword evidence="5 12" id="KW-1133">Transmembrane helix</keyword>
<dbReference type="WBParaSite" id="jg24538">
    <property type="protein sequence ID" value="jg24538"/>
    <property type="gene ID" value="jg24538"/>
</dbReference>
<proteinExistence type="inferred from homology"/>
<dbReference type="PANTHER" id="PTHR45620:SF42">
    <property type="entry name" value="G-PROTEIN COUPLED RECEPTOR SEB-2"/>
    <property type="match status" value="1"/>
</dbReference>
<dbReference type="PANTHER" id="PTHR45620">
    <property type="entry name" value="PDF RECEPTOR-LIKE PROTEIN-RELATED"/>
    <property type="match status" value="1"/>
</dbReference>
<feature type="transmembrane region" description="Helical" evidence="12">
    <location>
        <begin position="544"/>
        <end position="565"/>
    </location>
</feature>
<evidence type="ECO:0000256" key="8">
    <source>
        <dbReference type="ARBA" id="ARBA00023170"/>
    </source>
</evidence>
<feature type="transmembrane region" description="Helical" evidence="12">
    <location>
        <begin position="343"/>
        <end position="363"/>
    </location>
</feature>
<keyword evidence="10" id="KW-0807">Transducer</keyword>
<evidence type="ECO:0000259" key="14">
    <source>
        <dbReference type="PROSITE" id="PS50261"/>
    </source>
</evidence>
<feature type="transmembrane region" description="Helical" evidence="12">
    <location>
        <begin position="507"/>
        <end position="524"/>
    </location>
</feature>